<gene>
    <name evidence="7" type="ORF">COCON_G00146920</name>
</gene>
<feature type="compositionally biased region" description="Acidic residues" evidence="5">
    <location>
        <begin position="195"/>
        <end position="204"/>
    </location>
</feature>
<evidence type="ECO:0000256" key="1">
    <source>
        <dbReference type="ARBA" id="ARBA00022737"/>
    </source>
</evidence>
<dbReference type="AlphaFoldDB" id="A0A9Q1HWH0"/>
<dbReference type="Pfam" id="PF25877">
    <property type="entry name" value="WHD_SOWAH"/>
    <property type="match status" value="1"/>
</dbReference>
<feature type="repeat" description="ANK" evidence="4">
    <location>
        <begin position="369"/>
        <end position="390"/>
    </location>
</feature>
<dbReference type="InterPro" id="IPR002110">
    <property type="entry name" value="Ankyrin_rpt"/>
</dbReference>
<dbReference type="Pfam" id="PF12796">
    <property type="entry name" value="Ank_2"/>
    <property type="match status" value="1"/>
</dbReference>
<dbReference type="OrthoDB" id="539213at2759"/>
<feature type="domain" description="SOWAHA-C winged helix-turn-helix" evidence="6">
    <location>
        <begin position="3"/>
        <end position="84"/>
    </location>
</feature>
<dbReference type="EMBL" id="JAFJMO010000010">
    <property type="protein sequence ID" value="KAJ8265593.1"/>
    <property type="molecule type" value="Genomic_DNA"/>
</dbReference>
<keyword evidence="8" id="KW-1185">Reference proteome</keyword>
<dbReference type="SUPFAM" id="SSF48403">
    <property type="entry name" value="Ankyrin repeat"/>
    <property type="match status" value="1"/>
</dbReference>
<dbReference type="Gene3D" id="1.25.40.20">
    <property type="entry name" value="Ankyrin repeat-containing domain"/>
    <property type="match status" value="1"/>
</dbReference>
<comment type="caution">
    <text evidence="7">The sequence shown here is derived from an EMBL/GenBank/DDBJ whole genome shotgun (WGS) entry which is preliminary data.</text>
</comment>
<accession>A0A9Q1HWH0</accession>
<dbReference type="InterPro" id="IPR058889">
    <property type="entry name" value="WHD_SOWAHA-C"/>
</dbReference>
<evidence type="ECO:0000256" key="2">
    <source>
        <dbReference type="ARBA" id="ARBA00023043"/>
    </source>
</evidence>
<proteinExistence type="inferred from homology"/>
<feature type="region of interest" description="Disordered" evidence="5">
    <location>
        <begin position="292"/>
        <end position="315"/>
    </location>
</feature>
<evidence type="ECO:0000313" key="7">
    <source>
        <dbReference type="EMBL" id="KAJ8265593.1"/>
    </source>
</evidence>
<evidence type="ECO:0000256" key="4">
    <source>
        <dbReference type="PROSITE-ProRule" id="PRU00023"/>
    </source>
</evidence>
<reference evidence="7" key="1">
    <citation type="journal article" date="2023" name="Science">
        <title>Genome structures resolve the early diversification of teleost fishes.</title>
        <authorList>
            <person name="Parey E."/>
            <person name="Louis A."/>
            <person name="Montfort J."/>
            <person name="Bouchez O."/>
            <person name="Roques C."/>
            <person name="Iampietro C."/>
            <person name="Lluch J."/>
            <person name="Castinel A."/>
            <person name="Donnadieu C."/>
            <person name="Desvignes T."/>
            <person name="Floi Bucao C."/>
            <person name="Jouanno E."/>
            <person name="Wen M."/>
            <person name="Mejri S."/>
            <person name="Dirks R."/>
            <person name="Jansen H."/>
            <person name="Henkel C."/>
            <person name="Chen W.J."/>
            <person name="Zahm M."/>
            <person name="Cabau C."/>
            <person name="Klopp C."/>
            <person name="Thompson A.W."/>
            <person name="Robinson-Rechavi M."/>
            <person name="Braasch I."/>
            <person name="Lecointre G."/>
            <person name="Bobe J."/>
            <person name="Postlethwait J.H."/>
            <person name="Berthelot C."/>
            <person name="Roest Crollius H."/>
            <person name="Guiguen Y."/>
        </authorList>
    </citation>
    <scope>NUCLEOTIDE SEQUENCE</scope>
    <source>
        <strain evidence="7">Concon-B</strain>
    </source>
</reference>
<evidence type="ECO:0000259" key="6">
    <source>
        <dbReference type="Pfam" id="PF25877"/>
    </source>
</evidence>
<evidence type="ECO:0000256" key="3">
    <source>
        <dbReference type="ARBA" id="ARBA00038122"/>
    </source>
</evidence>
<dbReference type="PANTHER" id="PTHR14491">
    <property type="entry name" value="SOSONDOWAH, ISOFORM G"/>
    <property type="match status" value="1"/>
</dbReference>
<keyword evidence="2 4" id="KW-0040">ANK repeat</keyword>
<feature type="repeat" description="ANK" evidence="4">
    <location>
        <begin position="338"/>
        <end position="370"/>
    </location>
</feature>
<comment type="similarity">
    <text evidence="3">Belongs to the SOWAH family.</text>
</comment>
<feature type="region of interest" description="Disordered" evidence="5">
    <location>
        <begin position="79"/>
        <end position="212"/>
    </location>
</feature>
<name>A0A9Q1HWH0_CONCO</name>
<dbReference type="SMART" id="SM00248">
    <property type="entry name" value="ANK"/>
    <property type="match status" value="2"/>
</dbReference>
<dbReference type="PANTHER" id="PTHR14491:SF9">
    <property type="entry name" value="ANKYRIN REPEAT DOMAIN-CONTAINING PROTEIN SOWAHB-LIKE"/>
    <property type="match status" value="1"/>
</dbReference>
<protein>
    <recommendedName>
        <fullName evidence="6">SOWAHA-C winged helix-turn-helix domain-containing protein</fullName>
    </recommendedName>
</protein>
<evidence type="ECO:0000313" key="8">
    <source>
        <dbReference type="Proteomes" id="UP001152803"/>
    </source>
</evidence>
<feature type="region of interest" description="Disordered" evidence="5">
    <location>
        <begin position="447"/>
        <end position="485"/>
    </location>
</feature>
<organism evidence="7 8">
    <name type="scientific">Conger conger</name>
    <name type="common">Conger eel</name>
    <name type="synonym">Muraena conger</name>
    <dbReference type="NCBI Taxonomy" id="82655"/>
    <lineage>
        <taxon>Eukaryota</taxon>
        <taxon>Metazoa</taxon>
        <taxon>Chordata</taxon>
        <taxon>Craniata</taxon>
        <taxon>Vertebrata</taxon>
        <taxon>Euteleostomi</taxon>
        <taxon>Actinopterygii</taxon>
        <taxon>Neopterygii</taxon>
        <taxon>Teleostei</taxon>
        <taxon>Anguilliformes</taxon>
        <taxon>Congridae</taxon>
        <taxon>Conger</taxon>
    </lineage>
</organism>
<keyword evidence="1" id="KW-0677">Repeat</keyword>
<dbReference type="Proteomes" id="UP001152803">
    <property type="component" value="Unassembled WGS sequence"/>
</dbReference>
<dbReference type="PROSITE" id="PS50088">
    <property type="entry name" value="ANK_REPEAT"/>
    <property type="match status" value="2"/>
</dbReference>
<evidence type="ECO:0000256" key="5">
    <source>
        <dbReference type="SAM" id="MobiDB-lite"/>
    </source>
</evidence>
<sequence length="485" mass="52596">MGDVSEESLLEYIFRAGGRVKNADLLKTYKHFISHNDQHLRAKYREEFKLIIDRIAVVKSENGEKYLVLKKKYKQLMQEREAGPLRPSSTAQREGEEAPRGPRRLTSDPTETAEVPKAALVSHKGPAITITVTECPDNEGPEEGQQRGEVGEQLSSAGSEEILGPDPENLPEDAAIPADGEDQADGFTGSKSELEQDLEQEEEGTGSIGSNSVALDPLEKEWMQSAACGRLAQLSQLLKQEPSLAYKKRKQVLSADDGVSVGPGLTREGHPAACGDRRRRILFGLVRQPRLAGVPPRASQTAGGSDGGQFQGGASQLRVTPTSSISRRLTAAQPPGRGTVTALHWAAKHGKGDMAAMMANAGADVNIKAGYTPLHIAALHGHQHIIDLLIGTYGAKENVRDYSGHFACHYLSTRDEPGEFPGLECQAAQSPERRNRKLVTLFHHKSSGGARKKWGSVEDLGPGGEERATPHQLALPAFRPRKFSR</sequence>
<dbReference type="PROSITE" id="PS50297">
    <property type="entry name" value="ANK_REP_REGION"/>
    <property type="match status" value="2"/>
</dbReference>
<dbReference type="InterPro" id="IPR036770">
    <property type="entry name" value="Ankyrin_rpt-contain_sf"/>
</dbReference>